<dbReference type="Pfam" id="PF00383">
    <property type="entry name" value="dCMP_cyt_deam_1"/>
    <property type="match status" value="1"/>
</dbReference>
<feature type="active site" description="Proton donor" evidence="8">
    <location>
        <position position="59"/>
    </location>
</feature>
<feature type="binding site" evidence="9">
    <location>
        <position position="86"/>
    </location>
    <ligand>
        <name>Zn(2+)</name>
        <dbReference type="ChEBI" id="CHEBI:29105"/>
        <note>catalytic</note>
    </ligand>
</feature>
<dbReference type="GO" id="GO:0008270">
    <property type="term" value="F:zinc ion binding"/>
    <property type="evidence" value="ECO:0007669"/>
    <property type="project" value="InterPro"/>
</dbReference>
<proteinExistence type="inferred from homology"/>
<dbReference type="SUPFAM" id="SSF53927">
    <property type="entry name" value="Cytidine deaminase-like"/>
    <property type="match status" value="1"/>
</dbReference>
<reference evidence="11 12" key="1">
    <citation type="journal article" date="2017" name="Nat. Ecol. Evol.">
        <title>Scallop genome provides insights into evolution of bilaterian karyotype and development.</title>
        <authorList>
            <person name="Wang S."/>
            <person name="Zhang J."/>
            <person name="Jiao W."/>
            <person name="Li J."/>
            <person name="Xun X."/>
            <person name="Sun Y."/>
            <person name="Guo X."/>
            <person name="Huan P."/>
            <person name="Dong B."/>
            <person name="Zhang L."/>
            <person name="Hu X."/>
            <person name="Sun X."/>
            <person name="Wang J."/>
            <person name="Zhao C."/>
            <person name="Wang Y."/>
            <person name="Wang D."/>
            <person name="Huang X."/>
            <person name="Wang R."/>
            <person name="Lv J."/>
            <person name="Li Y."/>
            <person name="Zhang Z."/>
            <person name="Liu B."/>
            <person name="Lu W."/>
            <person name="Hui Y."/>
            <person name="Liang J."/>
            <person name="Zhou Z."/>
            <person name="Hou R."/>
            <person name="Li X."/>
            <person name="Liu Y."/>
            <person name="Li H."/>
            <person name="Ning X."/>
            <person name="Lin Y."/>
            <person name="Zhao L."/>
            <person name="Xing Q."/>
            <person name="Dou J."/>
            <person name="Li Y."/>
            <person name="Mao J."/>
            <person name="Guo H."/>
            <person name="Dou H."/>
            <person name="Li T."/>
            <person name="Mu C."/>
            <person name="Jiang W."/>
            <person name="Fu Q."/>
            <person name="Fu X."/>
            <person name="Miao Y."/>
            <person name="Liu J."/>
            <person name="Yu Q."/>
            <person name="Li R."/>
            <person name="Liao H."/>
            <person name="Li X."/>
            <person name="Kong Y."/>
            <person name="Jiang Z."/>
            <person name="Chourrout D."/>
            <person name="Li R."/>
            <person name="Bao Z."/>
        </authorList>
    </citation>
    <scope>NUCLEOTIDE SEQUENCE [LARGE SCALE GENOMIC DNA]</scope>
    <source>
        <strain evidence="11 12">PY_sf001</strain>
    </source>
</reference>
<dbReference type="PROSITE" id="PS51747">
    <property type="entry name" value="CYT_DCMP_DEAMINASES_2"/>
    <property type="match status" value="1"/>
</dbReference>
<dbReference type="GO" id="GO:0005737">
    <property type="term" value="C:cytoplasm"/>
    <property type="evidence" value="ECO:0007669"/>
    <property type="project" value="TreeGrafter"/>
</dbReference>
<evidence type="ECO:0000259" key="10">
    <source>
        <dbReference type="PROSITE" id="PS51747"/>
    </source>
</evidence>
<keyword evidence="12" id="KW-1185">Reference proteome</keyword>
<evidence type="ECO:0000256" key="9">
    <source>
        <dbReference type="PIRSR" id="PIRSR006019-2"/>
    </source>
</evidence>
<gene>
    <name evidence="11" type="ORF">KP79_PYT12587</name>
</gene>
<name>A0A210QEC1_MIZYE</name>
<dbReference type="InterPro" id="IPR016192">
    <property type="entry name" value="APOBEC/CMP_deaminase_Zn-bd"/>
</dbReference>
<evidence type="ECO:0000256" key="3">
    <source>
        <dbReference type="ARBA" id="ARBA00022727"/>
    </source>
</evidence>
<evidence type="ECO:0000313" key="11">
    <source>
        <dbReference type="EMBL" id="OWF47100.1"/>
    </source>
</evidence>
<comment type="caution">
    <text evidence="11">The sequence shown here is derived from an EMBL/GenBank/DDBJ whole genome shotgun (WGS) entry which is preliminary data.</text>
</comment>
<dbReference type="EMBL" id="NEDP02004037">
    <property type="protein sequence ID" value="OWF47100.1"/>
    <property type="molecule type" value="Genomic_DNA"/>
</dbReference>
<dbReference type="PROSITE" id="PS00903">
    <property type="entry name" value="CYT_DCMP_DEAMINASES_1"/>
    <property type="match status" value="1"/>
</dbReference>
<dbReference type="Gene3D" id="3.40.140.10">
    <property type="entry name" value="Cytidine Deaminase, domain 2"/>
    <property type="match status" value="1"/>
</dbReference>
<dbReference type="PANTHER" id="PTHR11086:SF18">
    <property type="entry name" value="DEOXYCYTIDYLATE DEAMINASE"/>
    <property type="match status" value="1"/>
</dbReference>
<accession>A0A210QEC1</accession>
<evidence type="ECO:0000256" key="5">
    <source>
        <dbReference type="ARBA" id="ARBA00022833"/>
    </source>
</evidence>
<dbReference type="GO" id="GO:0006220">
    <property type="term" value="P:pyrimidine nucleotide metabolic process"/>
    <property type="evidence" value="ECO:0007669"/>
    <property type="project" value="InterPro"/>
</dbReference>
<comment type="similarity">
    <text evidence="1">Belongs to the cytidine and deoxycytidylate deaminase family.</text>
</comment>
<keyword evidence="3" id="KW-0545">Nucleotide biosynthesis</keyword>
<evidence type="ECO:0000256" key="1">
    <source>
        <dbReference type="ARBA" id="ARBA00006576"/>
    </source>
</evidence>
<dbReference type="Proteomes" id="UP000242188">
    <property type="component" value="Unassembled WGS sequence"/>
</dbReference>
<dbReference type="InterPro" id="IPR002125">
    <property type="entry name" value="CMP_dCMP_dom"/>
</dbReference>
<dbReference type="OrthoDB" id="6710946at2759"/>
<evidence type="ECO:0000313" key="12">
    <source>
        <dbReference type="Proteomes" id="UP000242188"/>
    </source>
</evidence>
<dbReference type="AlphaFoldDB" id="A0A210QEC1"/>
<evidence type="ECO:0000256" key="2">
    <source>
        <dbReference type="ARBA" id="ARBA00022723"/>
    </source>
</evidence>
<evidence type="ECO:0000256" key="4">
    <source>
        <dbReference type="ARBA" id="ARBA00022801"/>
    </source>
</evidence>
<evidence type="ECO:0000256" key="6">
    <source>
        <dbReference type="ARBA" id="ARBA00038938"/>
    </source>
</evidence>
<feature type="binding site" evidence="9">
    <location>
        <position position="57"/>
    </location>
    <ligand>
        <name>Zn(2+)</name>
        <dbReference type="ChEBI" id="CHEBI:29105"/>
        <note>catalytic</note>
    </ligand>
</feature>
<dbReference type="GO" id="GO:0004132">
    <property type="term" value="F:dCMP deaminase activity"/>
    <property type="evidence" value="ECO:0007669"/>
    <property type="project" value="InterPro"/>
</dbReference>
<dbReference type="EC" id="3.5.4.12" evidence="6"/>
<keyword evidence="5 9" id="KW-0862">Zinc</keyword>
<evidence type="ECO:0000256" key="8">
    <source>
        <dbReference type="PIRSR" id="PIRSR006019-1"/>
    </source>
</evidence>
<evidence type="ECO:0000256" key="7">
    <source>
        <dbReference type="ARBA" id="ARBA00041763"/>
    </source>
</evidence>
<dbReference type="InterPro" id="IPR016473">
    <property type="entry name" value="dCMP_deaminase"/>
</dbReference>
<protein>
    <recommendedName>
        <fullName evidence="7">dCMP deaminase</fullName>
        <ecNumber evidence="6">3.5.4.12</ecNumber>
    </recommendedName>
    <alternativeName>
        <fullName evidence="7">dCMP deaminase</fullName>
    </alternativeName>
</protein>
<feature type="domain" description="CMP/dCMP-type deaminase" evidence="10">
    <location>
        <begin position="1"/>
        <end position="127"/>
    </location>
</feature>
<dbReference type="InterPro" id="IPR016193">
    <property type="entry name" value="Cytidine_deaminase-like"/>
</dbReference>
<keyword evidence="2 9" id="KW-0479">Metal-binding</keyword>
<organism evidence="11 12">
    <name type="scientific">Mizuhopecten yessoensis</name>
    <name type="common">Japanese scallop</name>
    <name type="synonym">Patinopecten yessoensis</name>
    <dbReference type="NCBI Taxonomy" id="6573"/>
    <lineage>
        <taxon>Eukaryota</taxon>
        <taxon>Metazoa</taxon>
        <taxon>Spiralia</taxon>
        <taxon>Lophotrochozoa</taxon>
        <taxon>Mollusca</taxon>
        <taxon>Bivalvia</taxon>
        <taxon>Autobranchia</taxon>
        <taxon>Pteriomorphia</taxon>
        <taxon>Pectinida</taxon>
        <taxon>Pectinoidea</taxon>
        <taxon>Pectinidae</taxon>
        <taxon>Mizuhopecten</taxon>
    </lineage>
</organism>
<dbReference type="PANTHER" id="PTHR11086">
    <property type="entry name" value="DEOXYCYTIDYLATE DEAMINASE-RELATED"/>
    <property type="match status" value="1"/>
</dbReference>
<dbReference type="InterPro" id="IPR015517">
    <property type="entry name" value="dCMP_deaminase-rel"/>
</dbReference>
<keyword evidence="4" id="KW-0378">Hydrolase</keyword>
<dbReference type="STRING" id="6573.A0A210QEC1"/>
<feature type="binding site" evidence="9">
    <location>
        <position position="83"/>
    </location>
    <ligand>
        <name>Zn(2+)</name>
        <dbReference type="ChEBI" id="CHEBI:29105"/>
        <note>catalytic</note>
    </ligand>
</feature>
<comment type="cofactor">
    <cofactor evidence="9">
        <name>Zn(2+)</name>
        <dbReference type="ChEBI" id="CHEBI:29105"/>
    </cofactor>
</comment>
<dbReference type="PIRSF" id="PIRSF006019">
    <property type="entry name" value="dCMP_deaminase"/>
    <property type="match status" value="1"/>
</dbReference>
<sequence length="127" mass="14067">MASVGACIVNKFKRIVGLGYNGFPDNIPDNDDKLPWGKSSEKDADGNVQNKHLYVCHAEMNAIVNKLSVDITGCTMYTTLFPCNECAKLICQSRLGKVVYLKRKDEDDEGKNKAAENMFKMGGIQMV</sequence>